<feature type="region of interest" description="Disordered" evidence="3">
    <location>
        <begin position="1390"/>
        <end position="1500"/>
    </location>
</feature>
<evidence type="ECO:0000259" key="4">
    <source>
        <dbReference type="PROSITE" id="PS50004"/>
    </source>
</evidence>
<evidence type="ECO:0000313" key="7">
    <source>
        <dbReference type="Proteomes" id="UP000013827"/>
    </source>
</evidence>
<feature type="compositionally biased region" description="Pro residues" evidence="3">
    <location>
        <begin position="1092"/>
        <end position="1101"/>
    </location>
</feature>
<reference evidence="6" key="2">
    <citation type="submission" date="2024-10" db="UniProtKB">
        <authorList>
            <consortium name="EnsemblProtists"/>
        </authorList>
    </citation>
    <scope>IDENTIFICATION</scope>
</reference>
<dbReference type="eggNOG" id="KOG0169">
    <property type="taxonomic scope" value="Eukaryota"/>
</dbReference>
<feature type="region of interest" description="Disordered" evidence="3">
    <location>
        <begin position="1087"/>
        <end position="1150"/>
    </location>
</feature>
<dbReference type="Proteomes" id="UP000013827">
    <property type="component" value="Unassembled WGS sequence"/>
</dbReference>
<keyword evidence="1" id="KW-0807">Transducer</keyword>
<dbReference type="RefSeq" id="XP_005761202.1">
    <property type="nucleotide sequence ID" value="XM_005761145.1"/>
</dbReference>
<dbReference type="InterPro" id="IPR001711">
    <property type="entry name" value="PLipase_C_Pinositol-sp_Y"/>
</dbReference>
<feature type="compositionally biased region" description="Pro residues" evidence="3">
    <location>
        <begin position="1480"/>
        <end position="1492"/>
    </location>
</feature>
<keyword evidence="7" id="KW-1185">Reference proteome</keyword>
<dbReference type="PROSITE" id="PS50008">
    <property type="entry name" value="PIPLC_Y_DOMAIN"/>
    <property type="match status" value="1"/>
</dbReference>
<comment type="catalytic activity">
    <reaction evidence="2">
        <text>a 1,2-diacyl-sn-glycero-3-phospho-(1D-myo-inositol-4,5-bisphosphate) + H2O = 1D-myo-inositol 1,4,5-trisphosphate + a 1,2-diacyl-sn-glycerol + H(+)</text>
        <dbReference type="Rhea" id="RHEA:33179"/>
        <dbReference type="ChEBI" id="CHEBI:15377"/>
        <dbReference type="ChEBI" id="CHEBI:15378"/>
        <dbReference type="ChEBI" id="CHEBI:17815"/>
        <dbReference type="ChEBI" id="CHEBI:58456"/>
        <dbReference type="ChEBI" id="CHEBI:203600"/>
        <dbReference type="EC" id="3.1.4.11"/>
    </reaction>
</comment>
<dbReference type="PANTHER" id="PTHR10336">
    <property type="entry name" value="PHOSPHOINOSITIDE-SPECIFIC PHOSPHOLIPASE C FAMILY PROTEIN"/>
    <property type="match status" value="1"/>
</dbReference>
<dbReference type="PaxDb" id="2903-EOD08773"/>
<feature type="domain" description="PI-PLC Y-box" evidence="5">
    <location>
        <begin position="1001"/>
        <end position="1087"/>
    </location>
</feature>
<dbReference type="InterPro" id="IPR035892">
    <property type="entry name" value="C2_domain_sf"/>
</dbReference>
<dbReference type="Pfam" id="PF00387">
    <property type="entry name" value="PI-PLC-Y"/>
    <property type="match status" value="1"/>
</dbReference>
<feature type="compositionally biased region" description="Pro residues" evidence="3">
    <location>
        <begin position="7"/>
        <end position="41"/>
    </location>
</feature>
<dbReference type="CDD" id="cd08558">
    <property type="entry name" value="PI-PLCc_eukaryota"/>
    <property type="match status" value="1"/>
</dbReference>
<dbReference type="CDD" id="cd00275">
    <property type="entry name" value="C2_PLC_like"/>
    <property type="match status" value="1"/>
</dbReference>
<feature type="compositionally biased region" description="Basic residues" evidence="3">
    <location>
        <begin position="1469"/>
        <end position="1479"/>
    </location>
</feature>
<dbReference type="EC" id="3.1.4.11" evidence="2"/>
<evidence type="ECO:0000259" key="5">
    <source>
        <dbReference type="PROSITE" id="PS50008"/>
    </source>
</evidence>
<feature type="region of interest" description="Disordered" evidence="3">
    <location>
        <begin position="1"/>
        <end position="42"/>
    </location>
</feature>
<dbReference type="SUPFAM" id="SSF51695">
    <property type="entry name" value="PLC-like phosphodiesterases"/>
    <property type="match status" value="1"/>
</dbReference>
<dbReference type="GO" id="GO:0016042">
    <property type="term" value="P:lipid catabolic process"/>
    <property type="evidence" value="ECO:0007669"/>
    <property type="project" value="UniProtKB-KW"/>
</dbReference>
<dbReference type="KEGG" id="ehx:EMIHUDRAFT_452978"/>
<feature type="compositionally biased region" description="Pro residues" evidence="3">
    <location>
        <begin position="102"/>
        <end position="137"/>
    </location>
</feature>
<keyword evidence="2" id="KW-0442">Lipid degradation</keyword>
<dbReference type="SMART" id="SM00149">
    <property type="entry name" value="PLCYc"/>
    <property type="match status" value="1"/>
</dbReference>
<dbReference type="HOGENOM" id="CLU_004266_0_0_1"/>
<dbReference type="GO" id="GO:0035556">
    <property type="term" value="P:intracellular signal transduction"/>
    <property type="evidence" value="ECO:0007669"/>
    <property type="project" value="InterPro"/>
</dbReference>
<feature type="region of interest" description="Disordered" evidence="3">
    <location>
        <begin position="196"/>
        <end position="234"/>
    </location>
</feature>
<dbReference type="Gene3D" id="2.60.40.150">
    <property type="entry name" value="C2 domain"/>
    <property type="match status" value="1"/>
</dbReference>
<protein>
    <recommendedName>
        <fullName evidence="2">Phosphoinositide phospholipase C</fullName>
        <ecNumber evidence="2">3.1.4.11</ecNumber>
    </recommendedName>
</protein>
<keyword evidence="2" id="KW-0378">Hydrolase</keyword>
<dbReference type="Pfam" id="PF00388">
    <property type="entry name" value="PI-PLC-X"/>
    <property type="match status" value="1"/>
</dbReference>
<keyword evidence="2" id="KW-0443">Lipid metabolism</keyword>
<dbReference type="PROSITE" id="PS50007">
    <property type="entry name" value="PIPLC_X_DOMAIN"/>
    <property type="match status" value="1"/>
</dbReference>
<dbReference type="Gene3D" id="3.20.20.190">
    <property type="entry name" value="Phosphatidylinositol (PI) phosphodiesterase"/>
    <property type="match status" value="1"/>
</dbReference>
<dbReference type="GO" id="GO:0004435">
    <property type="term" value="F:phosphatidylinositol-4,5-bisphosphate phospholipase C activity"/>
    <property type="evidence" value="ECO:0007669"/>
    <property type="project" value="UniProtKB-EC"/>
</dbReference>
<dbReference type="InterPro" id="IPR017946">
    <property type="entry name" value="PLC-like_Pdiesterase_TIM-brl"/>
</dbReference>
<dbReference type="STRING" id="2903.R1BG77"/>
<feature type="region of interest" description="Disordered" evidence="3">
    <location>
        <begin position="100"/>
        <end position="138"/>
    </location>
</feature>
<feature type="compositionally biased region" description="Pro residues" evidence="3">
    <location>
        <begin position="198"/>
        <end position="233"/>
    </location>
</feature>
<evidence type="ECO:0000256" key="1">
    <source>
        <dbReference type="ARBA" id="ARBA00023224"/>
    </source>
</evidence>
<dbReference type="PRINTS" id="PR00390">
    <property type="entry name" value="PHPHLIPASEC"/>
</dbReference>
<evidence type="ECO:0000256" key="3">
    <source>
        <dbReference type="SAM" id="MobiDB-lite"/>
    </source>
</evidence>
<dbReference type="InterPro" id="IPR000008">
    <property type="entry name" value="C2_dom"/>
</dbReference>
<name>A0A0D3IBY8_EMIH1</name>
<dbReference type="PROSITE" id="PS50004">
    <property type="entry name" value="C2"/>
    <property type="match status" value="1"/>
</dbReference>
<dbReference type="EnsemblProtists" id="EOD08773">
    <property type="protein sequence ID" value="EOD08773"/>
    <property type="gene ID" value="EMIHUDRAFT_452978"/>
</dbReference>
<proteinExistence type="predicted"/>
<dbReference type="InterPro" id="IPR001192">
    <property type="entry name" value="PI-PLC_fam"/>
</dbReference>
<feature type="domain" description="C2" evidence="4">
    <location>
        <begin position="1137"/>
        <end position="1305"/>
    </location>
</feature>
<dbReference type="eggNOG" id="KOG1264">
    <property type="taxonomic scope" value="Eukaryota"/>
</dbReference>
<organism evidence="6 7">
    <name type="scientific">Emiliania huxleyi (strain CCMP1516)</name>
    <dbReference type="NCBI Taxonomy" id="280463"/>
    <lineage>
        <taxon>Eukaryota</taxon>
        <taxon>Haptista</taxon>
        <taxon>Haptophyta</taxon>
        <taxon>Prymnesiophyceae</taxon>
        <taxon>Isochrysidales</taxon>
        <taxon>Noelaerhabdaceae</taxon>
        <taxon>Emiliania</taxon>
    </lineage>
</organism>
<feature type="region of interest" description="Disordered" evidence="3">
    <location>
        <begin position="970"/>
        <end position="991"/>
    </location>
</feature>
<dbReference type="SMART" id="SM00148">
    <property type="entry name" value="PLCXc"/>
    <property type="match status" value="1"/>
</dbReference>
<dbReference type="InterPro" id="IPR000909">
    <property type="entry name" value="PLipase_C_PInositol-sp_X_dom"/>
</dbReference>
<evidence type="ECO:0000313" key="6">
    <source>
        <dbReference type="EnsemblProtists" id="EOD08773"/>
    </source>
</evidence>
<dbReference type="GeneID" id="17254988"/>
<sequence>MSAIRLQPPPPLSPPTPPPPSPPPPPPPPPPQPPPSPPPLLPLDAACSLNPMTSADYWCSQVPLENCASRAKVRANGLWSACLVSGDACIMGEEATECPIRLQPPPPLSPPTPPPPSPPTPPPPPPPQPPPSPPPLLPLDAACSLNPMTSADYWCSQVPLENCASRAKVRANGLWSACLVSGDACIMGEEATECPIRLQPPPPLSPPTPPPPSPPPPPPPPPPQPPPSPPPLLPLDAACSLNPMTSADYWCSQVPLENCASRAKVRANGLWSACYVSEESCAMSHEAAECPTPPPAPPQSPVLDVCSLSPITRENFFCAKVSPARCALKAKVRANGLWSACLVSGDACIMSDETAECTQRAAPPRPPGPLLSNACSLNPITSLRFHCVDLTPESCAGSAKVRGGGLWSACFVSGETCRMSELRVNCAPPPPASPPLAPPPLPPPALPPTAPLTAPLTAQVGSPFMGWPEWTSIALPGALVLCVLLLCVTTFRLLLRIAAAHGTSPWTLLGLWVARSPLARLGVGAARGVRRVCRWLCTHLPVLHGMRPAATSHAVWERICRRANKEPTEAPPDVERRPFVEQRSALEQKLWGAAAREAAQLREWLQATRNTTPFIEGLASLVSSHRHGHCADVADPEAGGRLTRAFSLGSRMPSTEASKASLSLGDLLRFCLNEQGAGGRTLWEEWKAGLRATRPNEATMEESELVSVHEFAALLLSPCNSAIEQRSAPTEDATEPLSSYWIASSHNSFLEGDQLTSAASADMYRRLLLSGTRCLEIDCWDGRWSGQGPRVTHRMPGGVSLLCGSVAFGEVVAAIAEHAFTSSPLPVILSIEMHCSAKQQKKVAKELIDTLGDMLLRTPRSPFERPTAASTLRELHRTVLVKMRLDRGGVITDPLLRSLVTLPTCSIGSSPPVEDDSGRRLDRKGSWKELSGRSLHRGVWGRLRGVPLECHAKGDGDSRATQDISESSLGSLSSTCLQSGPWPAEEPASELSAAKLPRRGVVSLSEERLERLASEEGGWLPATAVQLVRTFPSPTRWLSTNPNPLAAWRAGVQMVALNLQTNDAPVQLHDALFRGSGGYVLKPAALRAPDRAMPPPIPPNRSPRTPSRLLSGSGSDRASGEGSLAPRSSLETEPLQKESVIGRGKQWPPPRVEVHRTSLKVLSLHQLPTRDECRPLLAEPRHSFASHLSDSPCPPSGARASVSSPRVAVELHAIGGFCTVAREPQPSPEAQGVTRLVTAVAEGNGLNPSFDETFHCLAAEPHQTILRVVVEDEGRLVAYETAVLGSLRCGYRCLHLRSPSGTQIDSCCLLLHISVGSEPNTFGTVEELRSMMQSQRALIAQQSRDIAHLSAELSRLGSQPSTPMLTPGATLTVGRASYGVALFPLDEQHASPHAGAADGRGSGPGDASRKDGAASIARPASEVLAGAQPGDGGKLTLLPPSAPTERRTDPPARGHPSSYAGISPASAPQKRRQVMRPRPRPPAEPDPPPPPARARARLRF</sequence>
<reference evidence="7" key="1">
    <citation type="journal article" date="2013" name="Nature">
        <title>Pan genome of the phytoplankton Emiliania underpins its global distribution.</title>
        <authorList>
            <person name="Read B.A."/>
            <person name="Kegel J."/>
            <person name="Klute M.J."/>
            <person name="Kuo A."/>
            <person name="Lefebvre S.C."/>
            <person name="Maumus F."/>
            <person name="Mayer C."/>
            <person name="Miller J."/>
            <person name="Monier A."/>
            <person name="Salamov A."/>
            <person name="Young J."/>
            <person name="Aguilar M."/>
            <person name="Claverie J.M."/>
            <person name="Frickenhaus S."/>
            <person name="Gonzalez K."/>
            <person name="Herman E.K."/>
            <person name="Lin Y.C."/>
            <person name="Napier J."/>
            <person name="Ogata H."/>
            <person name="Sarno A.F."/>
            <person name="Shmutz J."/>
            <person name="Schroeder D."/>
            <person name="de Vargas C."/>
            <person name="Verret F."/>
            <person name="von Dassow P."/>
            <person name="Valentin K."/>
            <person name="Van de Peer Y."/>
            <person name="Wheeler G."/>
            <person name="Dacks J.B."/>
            <person name="Delwiche C.F."/>
            <person name="Dyhrman S.T."/>
            <person name="Glockner G."/>
            <person name="John U."/>
            <person name="Richards T."/>
            <person name="Worden A.Z."/>
            <person name="Zhang X."/>
            <person name="Grigoriev I.V."/>
            <person name="Allen A.E."/>
            <person name="Bidle K."/>
            <person name="Borodovsky M."/>
            <person name="Bowler C."/>
            <person name="Brownlee C."/>
            <person name="Cock J.M."/>
            <person name="Elias M."/>
            <person name="Gladyshev V.N."/>
            <person name="Groth M."/>
            <person name="Guda C."/>
            <person name="Hadaegh A."/>
            <person name="Iglesias-Rodriguez M.D."/>
            <person name="Jenkins J."/>
            <person name="Jones B.M."/>
            <person name="Lawson T."/>
            <person name="Leese F."/>
            <person name="Lindquist E."/>
            <person name="Lobanov A."/>
            <person name="Lomsadze A."/>
            <person name="Malik S.B."/>
            <person name="Marsh M.E."/>
            <person name="Mackinder L."/>
            <person name="Mock T."/>
            <person name="Mueller-Roeber B."/>
            <person name="Pagarete A."/>
            <person name="Parker M."/>
            <person name="Probert I."/>
            <person name="Quesneville H."/>
            <person name="Raines C."/>
            <person name="Rensing S.A."/>
            <person name="Riano-Pachon D.M."/>
            <person name="Richier S."/>
            <person name="Rokitta S."/>
            <person name="Shiraiwa Y."/>
            <person name="Soanes D.M."/>
            <person name="van der Giezen M."/>
            <person name="Wahlund T.M."/>
            <person name="Williams B."/>
            <person name="Wilson W."/>
            <person name="Wolfe G."/>
            <person name="Wurch L.L."/>
        </authorList>
    </citation>
    <scope>NUCLEOTIDE SEQUENCE</scope>
</reference>
<dbReference type="SUPFAM" id="SSF49562">
    <property type="entry name" value="C2 domain (Calcium/lipid-binding domain, CaLB)"/>
    <property type="match status" value="1"/>
</dbReference>
<evidence type="ECO:0000256" key="2">
    <source>
        <dbReference type="RuleBase" id="RU361133"/>
    </source>
</evidence>
<accession>A0A0D3IBY8</accession>